<dbReference type="Gene3D" id="1.20.1250.20">
    <property type="entry name" value="MFS general substrate transporter like domains"/>
    <property type="match status" value="4"/>
</dbReference>
<dbReference type="InterPro" id="IPR036259">
    <property type="entry name" value="MFS_trans_sf"/>
</dbReference>
<feature type="transmembrane region" description="Helical" evidence="6">
    <location>
        <begin position="476"/>
        <end position="497"/>
    </location>
</feature>
<feature type="transmembrane region" description="Helical" evidence="6">
    <location>
        <begin position="306"/>
        <end position="328"/>
    </location>
</feature>
<feature type="transmembrane region" description="Helical" evidence="6">
    <location>
        <begin position="887"/>
        <end position="913"/>
    </location>
</feature>
<evidence type="ECO:0000313" key="9">
    <source>
        <dbReference type="Proteomes" id="UP000245119"/>
    </source>
</evidence>
<sequence>MTLLESCDDDDDEDEDEEEEEMRMKGRDAERMEVLAVYGEQQLPQELVDAYLFRFPQTCCVASDLINTMSGKRDHSRVSSTQGGQTVTFEEALRVIGNFGLYQKRLLCLLCLTCTIVFTHNTSPVFTMKIPKHRCKIPGYTNDTYDIQSEFHALLVSQTIPITSKGDHSKCTVNEADDNKTISNNQSTRACSEWVYERSEFFSTFVTQFNLVCDYQIYRSHSNMAISAGKVIGSLVTSLLGDYFGRRRVYMMMMLILTGSAIGLAVLSNLFMLIVLRFLNGASVTGAYVCALVIGLELVGQKERRWIVTATSVTATLGCLVAVTIAYLTRNGQYFQAALAVPCLPAVIGCLFIPESPRWLMSKGRHKEAQQTIDVIARVNGFTAPLPSLTINNSHLEAEKKKTVGPVQLFRIPRLFVRYSLLYLIWMFSSMCSVGLMLNVSNMSGNVFLNYTILCLMDLVSLAPFGWLIDRLGRRSLLMVTSGVGGLACLATFLPVVLEGNNWIFRGLSFCGRLCWSLASILIYVFTPELFPTVLRSFGLGSCSMIGHVGSLASSYVADLNILVHGVWGPALPQFVFGTAGILTAVMTLVLPETKGQSLPETVREAAEFSSYPISKAVSHTRFWGWWWWSAGEQQQEGVTFEEALQVTGSFGLYQKRLVCLICLTNALVMVHNVSPVFTMKIPKHRCQIPGYPNDTYDIQSELHAQLISQAIPINSKGDYSKCTVYDADDNNDTVQYNGSTRACSEWVYDRSEFLFTFVTQLNLVCDYQIYRSHSTMAVSAGKFVGALITSALGDYFGRRRVYSVVVIVLAASAIGLVFPSSLAILVVFRFLIGASTTGAYLCCFVIGTELVGPKERRWFSTAVSLAGALGSLVAVMIAYLTRNAQYFQAGIAVPSLPVIIAYLILIIMCMYGLMFNVSNMTGSVFLNSTIMCLVDLVSVGVFVGLVDRLGRRCLLIASSGVGGVACLATALPVALGGNSWISRGLSFFGRLCLSCSFSTLYIMSPELFPTVLRSFGLGSSSMMARLGSFASPYIADLLSYIKKYDTDQIFFWGWWSAGEQQQQGVTFEEALQVTGSFGLYQKRLVCLISLTSALVFMHNMSPVFTMRIPKHRCQIPGYPNDTYDIQSELHAQLIRQAIPINSKGDYSKCTVYDADDNNDTVQYNGSTRACSEWVYDRSEFSSTFVTQLNLVCDSQIYRSHSTMAVSAGKFFGALITSALGDYFGRRRVYSVTVVVLAASAVGLVFPSSLAILIVFRFLIGAATTGAYLCCFVIGTELVGPKERKWFSTAFSVVGSFGYLVAVLIAYLARNAQYFQAGRHEEAQKIINVIARVNGKSAPPTILAIDNSDLQERKKMAVTPVALFRIPRLFVRYSLLYLSWILIVMCMYGLMFNVSNMGGSVFLNSTIMCLVDLVSVGAFVGLVDRLGRRCLLIASSGVGGVACLATALPVVLGGNSWILRCLSFFGRLCLSCSFGLLYIMSPELFPTVLRSFGLGSSSMMARLGSLGSPYIADLNILISGVWGPALPQIVFGAAGILTAVMALVQPETKGRSLPETIVCGCLRLHERMHIHRSFQQVKVKEHELVIGSLCVTLTRVLVKTARTASSMSGQAAYCMQVHTTGAKLLKVRKVIPQAAWFSCKITLSHHLRPHYTPKVGHITDFNLRNCSSVMHAPLPAEVAHSSHSVVDI</sequence>
<evidence type="ECO:0000256" key="1">
    <source>
        <dbReference type="ARBA" id="ARBA00004141"/>
    </source>
</evidence>
<feature type="transmembrane region" description="Helical" evidence="6">
    <location>
        <begin position="802"/>
        <end position="819"/>
    </location>
</feature>
<evidence type="ECO:0000259" key="7">
    <source>
        <dbReference type="PROSITE" id="PS50850"/>
    </source>
</evidence>
<feature type="transmembrane region" description="Helical" evidence="6">
    <location>
        <begin position="570"/>
        <end position="591"/>
    </location>
</feature>
<evidence type="ECO:0000313" key="8">
    <source>
        <dbReference type="EMBL" id="PVD28542.1"/>
    </source>
</evidence>
<keyword evidence="4 6" id="KW-0472">Membrane</keyword>
<feature type="transmembrane region" description="Helical" evidence="6">
    <location>
        <begin position="1401"/>
        <end position="1423"/>
    </location>
</feature>
<feature type="domain" description="Major facilitator superfamily (MFS) profile" evidence="7">
    <location>
        <begin position="145"/>
        <end position="596"/>
    </location>
</feature>
<feature type="transmembrane region" description="Helical" evidence="6">
    <location>
        <begin position="278"/>
        <end position="299"/>
    </location>
</feature>
<feature type="transmembrane region" description="Helical" evidence="6">
    <location>
        <begin position="1287"/>
        <end position="1309"/>
    </location>
</feature>
<protein>
    <recommendedName>
        <fullName evidence="7">Major facilitator superfamily (MFS) profile domain-containing protein</fullName>
    </recommendedName>
</protein>
<feature type="transmembrane region" description="Helical" evidence="6">
    <location>
        <begin position="1254"/>
        <end position="1275"/>
    </location>
</feature>
<evidence type="ECO:0000256" key="4">
    <source>
        <dbReference type="ARBA" id="ARBA00023136"/>
    </source>
</evidence>
<proteinExistence type="predicted"/>
<accession>A0A2T7P537</accession>
<feature type="transmembrane region" description="Helical" evidence="6">
    <location>
        <begin position="1229"/>
        <end position="1247"/>
    </location>
</feature>
<dbReference type="InterPro" id="IPR020846">
    <property type="entry name" value="MFS_dom"/>
</dbReference>
<dbReference type="Pfam" id="PF00083">
    <property type="entry name" value="Sugar_tr"/>
    <property type="match status" value="4"/>
</dbReference>
<feature type="domain" description="Major facilitator superfamily (MFS) profile" evidence="7">
    <location>
        <begin position="1086"/>
        <end position="1550"/>
    </location>
</feature>
<feature type="transmembrane region" description="Helical" evidence="6">
    <location>
        <begin position="925"/>
        <end position="944"/>
    </location>
</feature>
<evidence type="ECO:0000256" key="6">
    <source>
        <dbReference type="SAM" id="Phobius"/>
    </source>
</evidence>
<feature type="transmembrane region" description="Helical" evidence="6">
    <location>
        <begin position="447"/>
        <end position="469"/>
    </location>
</feature>
<dbReference type="OrthoDB" id="6135864at2759"/>
<feature type="transmembrane region" description="Helical" evidence="6">
    <location>
        <begin position="956"/>
        <end position="976"/>
    </location>
</feature>
<feature type="compositionally biased region" description="Acidic residues" evidence="5">
    <location>
        <begin position="1"/>
        <end position="21"/>
    </location>
</feature>
<evidence type="ECO:0000256" key="5">
    <source>
        <dbReference type="SAM" id="MobiDB-lite"/>
    </source>
</evidence>
<dbReference type="PANTHER" id="PTHR24064">
    <property type="entry name" value="SOLUTE CARRIER FAMILY 22 MEMBER"/>
    <property type="match status" value="1"/>
</dbReference>
<organism evidence="8 9">
    <name type="scientific">Pomacea canaliculata</name>
    <name type="common">Golden apple snail</name>
    <dbReference type="NCBI Taxonomy" id="400727"/>
    <lineage>
        <taxon>Eukaryota</taxon>
        <taxon>Metazoa</taxon>
        <taxon>Spiralia</taxon>
        <taxon>Lophotrochozoa</taxon>
        <taxon>Mollusca</taxon>
        <taxon>Gastropoda</taxon>
        <taxon>Caenogastropoda</taxon>
        <taxon>Architaenioglossa</taxon>
        <taxon>Ampullarioidea</taxon>
        <taxon>Ampullariidae</taxon>
        <taxon>Pomacea</taxon>
    </lineage>
</organism>
<feature type="transmembrane region" description="Helical" evidence="6">
    <location>
        <begin position="825"/>
        <end position="847"/>
    </location>
</feature>
<dbReference type="EMBL" id="PZQS01000006">
    <property type="protein sequence ID" value="PVD28542.1"/>
    <property type="molecule type" value="Genomic_DNA"/>
</dbReference>
<feature type="transmembrane region" description="Helical" evidence="6">
    <location>
        <begin position="503"/>
        <end position="526"/>
    </location>
</feature>
<keyword evidence="3 6" id="KW-1133">Transmembrane helix</keyword>
<comment type="subcellular location">
    <subcellularLocation>
        <location evidence="1">Membrane</location>
        <topology evidence="1">Multi-pass membrane protein</topology>
    </subcellularLocation>
</comment>
<dbReference type="SUPFAM" id="SSF103473">
    <property type="entry name" value="MFS general substrate transporter"/>
    <property type="match status" value="3"/>
</dbReference>
<keyword evidence="2 6" id="KW-0812">Transmembrane</keyword>
<keyword evidence="9" id="KW-1185">Reference proteome</keyword>
<dbReference type="Proteomes" id="UP000245119">
    <property type="component" value="Linkage Group LG6"/>
</dbReference>
<dbReference type="GO" id="GO:0016020">
    <property type="term" value="C:membrane"/>
    <property type="evidence" value="ECO:0007669"/>
    <property type="project" value="UniProtKB-SubCell"/>
</dbReference>
<feature type="transmembrane region" description="Helical" evidence="6">
    <location>
        <begin position="538"/>
        <end position="558"/>
    </location>
</feature>
<feature type="transmembrane region" description="Helical" evidence="6">
    <location>
        <begin position="1430"/>
        <end position="1451"/>
    </location>
</feature>
<name>A0A2T7P537_POMCA</name>
<evidence type="ECO:0000256" key="2">
    <source>
        <dbReference type="ARBA" id="ARBA00022692"/>
    </source>
</evidence>
<feature type="region of interest" description="Disordered" evidence="5">
    <location>
        <begin position="1"/>
        <end position="26"/>
    </location>
</feature>
<reference evidence="8 9" key="1">
    <citation type="submission" date="2018-04" db="EMBL/GenBank/DDBJ databases">
        <title>The genome of golden apple snail Pomacea canaliculata provides insight into stress tolerance and invasive adaptation.</title>
        <authorList>
            <person name="Liu C."/>
            <person name="Liu B."/>
            <person name="Ren Y."/>
            <person name="Zhang Y."/>
            <person name="Wang H."/>
            <person name="Li S."/>
            <person name="Jiang F."/>
            <person name="Yin L."/>
            <person name="Zhang G."/>
            <person name="Qian W."/>
            <person name="Fan W."/>
        </authorList>
    </citation>
    <scope>NUCLEOTIDE SEQUENCE [LARGE SCALE GENOMIC DNA]</scope>
    <source>
        <strain evidence="8">SZHN2017</strain>
        <tissue evidence="8">Muscle</tissue>
    </source>
</reference>
<feature type="transmembrane region" description="Helical" evidence="6">
    <location>
        <begin position="249"/>
        <end position="272"/>
    </location>
</feature>
<dbReference type="InterPro" id="IPR005828">
    <property type="entry name" value="MFS_sugar_transport-like"/>
</dbReference>
<feature type="transmembrane region" description="Helical" evidence="6">
    <location>
        <begin position="1375"/>
        <end position="1395"/>
    </location>
</feature>
<dbReference type="PROSITE" id="PS50850">
    <property type="entry name" value="MFS"/>
    <property type="match status" value="2"/>
</dbReference>
<evidence type="ECO:0000256" key="3">
    <source>
        <dbReference type="ARBA" id="ARBA00022989"/>
    </source>
</evidence>
<comment type="caution">
    <text evidence="8">The sequence shown here is derived from an EMBL/GenBank/DDBJ whole genome shotgun (WGS) entry which is preliminary data.</text>
</comment>
<dbReference type="GO" id="GO:0022857">
    <property type="term" value="F:transmembrane transporter activity"/>
    <property type="evidence" value="ECO:0007669"/>
    <property type="project" value="InterPro"/>
</dbReference>
<feature type="transmembrane region" description="Helical" evidence="6">
    <location>
        <begin position="421"/>
        <end position="441"/>
    </location>
</feature>
<gene>
    <name evidence="8" type="ORF">C0Q70_11130</name>
</gene>
<feature type="transmembrane region" description="Helical" evidence="6">
    <location>
        <begin position="859"/>
        <end position="881"/>
    </location>
</feature>